<evidence type="ECO:0000256" key="12">
    <source>
        <dbReference type="ARBA" id="ARBA00023136"/>
    </source>
</evidence>
<dbReference type="GO" id="GO:0006508">
    <property type="term" value="P:proteolysis"/>
    <property type="evidence" value="ECO:0007669"/>
    <property type="project" value="UniProtKB-KW"/>
</dbReference>
<dbReference type="STRING" id="1938817.SAMN06296008_110134"/>
<dbReference type="Proteomes" id="UP000192708">
    <property type="component" value="Unassembled WGS sequence"/>
</dbReference>
<feature type="binding site" evidence="14">
    <location>
        <position position="377"/>
    </location>
    <ligand>
        <name>Zn(2+)</name>
        <dbReference type="ChEBI" id="CHEBI:29105"/>
    </ligand>
</feature>
<keyword evidence="7 14" id="KW-0812">Transmembrane</keyword>
<dbReference type="PANTHER" id="PTHR30627">
    <property type="entry name" value="PEPTIDOGLYCAN D,D-TRANSPEPTIDASE"/>
    <property type="match status" value="1"/>
</dbReference>
<dbReference type="InterPro" id="IPR050515">
    <property type="entry name" value="Beta-lactam/transpept"/>
</dbReference>
<keyword evidence="11 14" id="KW-1133">Transmembrane helix</keyword>
<dbReference type="GO" id="GO:0009002">
    <property type="term" value="F:serine-type D-Ala-D-Ala carboxypeptidase activity"/>
    <property type="evidence" value="ECO:0007669"/>
    <property type="project" value="UniProtKB-UniRule"/>
</dbReference>
<evidence type="ECO:0000256" key="9">
    <source>
        <dbReference type="ARBA" id="ARBA00022960"/>
    </source>
</evidence>
<dbReference type="InterPro" id="IPR036138">
    <property type="entry name" value="PBP_dimer_sf"/>
</dbReference>
<dbReference type="NCBIfam" id="TIGR03423">
    <property type="entry name" value="pbp2_mrdA"/>
    <property type="match status" value="1"/>
</dbReference>
<dbReference type="GO" id="GO:0071555">
    <property type="term" value="P:cell wall organization"/>
    <property type="evidence" value="ECO:0007669"/>
    <property type="project" value="UniProtKB-KW"/>
</dbReference>
<keyword evidence="4 14" id="KW-0997">Cell inner membrane</keyword>
<dbReference type="InterPro" id="IPR017790">
    <property type="entry name" value="Penicillin-binding_protein_2"/>
</dbReference>
<dbReference type="GO" id="GO:0008658">
    <property type="term" value="F:penicillin binding"/>
    <property type="evidence" value="ECO:0007669"/>
    <property type="project" value="InterPro"/>
</dbReference>
<dbReference type="RefSeq" id="WP_084284170.1">
    <property type="nucleotide sequence ID" value="NZ_FWXJ01000010.1"/>
</dbReference>
<evidence type="ECO:0000313" key="17">
    <source>
        <dbReference type="EMBL" id="SMC65156.1"/>
    </source>
</evidence>
<evidence type="ECO:0000256" key="2">
    <source>
        <dbReference type="ARBA" id="ARBA00004236"/>
    </source>
</evidence>
<reference evidence="17 18" key="1">
    <citation type="submission" date="2017-04" db="EMBL/GenBank/DDBJ databases">
        <authorList>
            <person name="Afonso C.L."/>
            <person name="Miller P.J."/>
            <person name="Scott M.A."/>
            <person name="Spackman E."/>
            <person name="Goraichik I."/>
            <person name="Dimitrov K.M."/>
            <person name="Suarez D.L."/>
            <person name="Swayne D.E."/>
        </authorList>
    </citation>
    <scope>NUCLEOTIDE SEQUENCE [LARGE SCALE GENOMIC DNA]</scope>
    <source>
        <strain evidence="17 18">VK13</strain>
    </source>
</reference>
<keyword evidence="5 14" id="KW-0121">Carboxypeptidase</keyword>
<proteinExistence type="inferred from homology"/>
<evidence type="ECO:0000259" key="15">
    <source>
        <dbReference type="Pfam" id="PF00905"/>
    </source>
</evidence>
<evidence type="ECO:0000256" key="14">
    <source>
        <dbReference type="HAMAP-Rule" id="MF_02081"/>
    </source>
</evidence>
<keyword evidence="18" id="KW-1185">Reference proteome</keyword>
<dbReference type="InterPro" id="IPR012338">
    <property type="entry name" value="Beta-lactam/transpept-like"/>
</dbReference>
<feature type="transmembrane region" description="Helical" evidence="14">
    <location>
        <begin position="20"/>
        <end position="38"/>
    </location>
</feature>
<protein>
    <recommendedName>
        <fullName evidence="14">Peptidoglycan D,D-transpeptidase MrdA</fullName>
        <ecNumber evidence="14">3.4.16.4</ecNumber>
    </recommendedName>
    <alternativeName>
        <fullName evidence="14">Penicillin-binding protein 2</fullName>
        <shortName evidence="14">PBP-2</shortName>
    </alternativeName>
</protein>
<evidence type="ECO:0000256" key="4">
    <source>
        <dbReference type="ARBA" id="ARBA00022519"/>
    </source>
</evidence>
<feature type="binding site" evidence="14">
    <location>
        <position position="396"/>
    </location>
    <ligand>
        <name>Zn(2+)</name>
        <dbReference type="ChEBI" id="CHEBI:29105"/>
    </ligand>
</feature>
<dbReference type="AlphaFoldDB" id="A0A1W2AWS6"/>
<dbReference type="InterPro" id="IPR001460">
    <property type="entry name" value="PCN-bd_Tpept"/>
</dbReference>
<dbReference type="GO" id="GO:0071972">
    <property type="term" value="F:peptidoglycan L,D-transpeptidase activity"/>
    <property type="evidence" value="ECO:0007669"/>
    <property type="project" value="TreeGrafter"/>
</dbReference>
<evidence type="ECO:0000256" key="7">
    <source>
        <dbReference type="ARBA" id="ARBA00022692"/>
    </source>
</evidence>
<evidence type="ECO:0000256" key="11">
    <source>
        <dbReference type="ARBA" id="ARBA00022989"/>
    </source>
</evidence>
<gene>
    <name evidence="14" type="primary">mrdA</name>
    <name evidence="17" type="ORF">SAMN06296008_110134</name>
</gene>
<dbReference type="HAMAP" id="MF_02081">
    <property type="entry name" value="MrdA_transpept"/>
    <property type="match status" value="1"/>
</dbReference>
<keyword evidence="14" id="KW-0862">Zinc</keyword>
<comment type="subcellular location">
    <subcellularLocation>
        <location evidence="14">Cell inner membrane</location>
        <topology evidence="14">Single-pass membrane protein</topology>
    </subcellularLocation>
    <subcellularLocation>
        <location evidence="2">Cell membrane</location>
    </subcellularLocation>
    <subcellularLocation>
        <location evidence="1">Membrane</location>
        <topology evidence="1">Single-pass membrane protein</topology>
    </subcellularLocation>
</comment>
<dbReference type="Gene3D" id="3.90.1310.10">
    <property type="entry name" value="Penicillin-binding protein 2a (Domain 2)"/>
    <property type="match status" value="1"/>
</dbReference>
<evidence type="ECO:0000256" key="8">
    <source>
        <dbReference type="ARBA" id="ARBA00022801"/>
    </source>
</evidence>
<dbReference type="EMBL" id="FWXJ01000010">
    <property type="protein sequence ID" value="SMC65156.1"/>
    <property type="molecule type" value="Genomic_DNA"/>
</dbReference>
<dbReference type="GO" id="GO:0008360">
    <property type="term" value="P:regulation of cell shape"/>
    <property type="evidence" value="ECO:0007669"/>
    <property type="project" value="UniProtKB-KW"/>
</dbReference>
<evidence type="ECO:0000256" key="10">
    <source>
        <dbReference type="ARBA" id="ARBA00022984"/>
    </source>
</evidence>
<feature type="binding site" evidence="14">
    <location>
        <position position="383"/>
    </location>
    <ligand>
        <name>Zn(2+)</name>
        <dbReference type="ChEBI" id="CHEBI:29105"/>
    </ligand>
</feature>
<organism evidence="17 18">
    <name type="scientific">Polynucleobacter kasalickyi</name>
    <dbReference type="NCBI Taxonomy" id="1938817"/>
    <lineage>
        <taxon>Bacteria</taxon>
        <taxon>Pseudomonadati</taxon>
        <taxon>Pseudomonadota</taxon>
        <taxon>Betaproteobacteria</taxon>
        <taxon>Burkholderiales</taxon>
        <taxon>Burkholderiaceae</taxon>
        <taxon>Polynucleobacter</taxon>
    </lineage>
</organism>
<dbReference type="InterPro" id="IPR005311">
    <property type="entry name" value="PBP_dimer"/>
</dbReference>
<evidence type="ECO:0000259" key="16">
    <source>
        <dbReference type="Pfam" id="PF03717"/>
    </source>
</evidence>
<feature type="binding site" evidence="14">
    <location>
        <position position="364"/>
    </location>
    <ligand>
        <name>Zn(2+)</name>
        <dbReference type="ChEBI" id="CHEBI:29105"/>
    </ligand>
</feature>
<dbReference type="SUPFAM" id="SSF56519">
    <property type="entry name" value="Penicillin binding protein dimerisation domain"/>
    <property type="match status" value="1"/>
</dbReference>
<name>A0A1W2AWS6_9BURK</name>
<keyword evidence="14" id="KW-0479">Metal-binding</keyword>
<comment type="pathway">
    <text evidence="14">Cell wall biogenesis; peptidoglycan biosynthesis.</text>
</comment>
<keyword evidence="8 14" id="KW-0378">Hydrolase</keyword>
<dbReference type="PANTHER" id="PTHR30627:SF2">
    <property type="entry name" value="PEPTIDOGLYCAN D,D-TRANSPEPTIDASE MRDA"/>
    <property type="match status" value="1"/>
</dbReference>
<evidence type="ECO:0000256" key="5">
    <source>
        <dbReference type="ARBA" id="ARBA00022645"/>
    </source>
</evidence>
<evidence type="ECO:0000256" key="13">
    <source>
        <dbReference type="ARBA" id="ARBA00023316"/>
    </source>
</evidence>
<feature type="domain" description="Penicillin-binding protein dimerisation" evidence="16">
    <location>
        <begin position="61"/>
        <end position="249"/>
    </location>
</feature>
<keyword evidence="3 14" id="KW-1003">Cell membrane</keyword>
<keyword evidence="9 14" id="KW-0133">Cell shape</keyword>
<evidence type="ECO:0000256" key="3">
    <source>
        <dbReference type="ARBA" id="ARBA00022475"/>
    </source>
</evidence>
<keyword evidence="13 14" id="KW-0961">Cell wall biogenesis/degradation</keyword>
<comment type="similarity">
    <text evidence="14">Belongs to the transpeptidase family. MrdA subfamily.</text>
</comment>
<evidence type="ECO:0000256" key="6">
    <source>
        <dbReference type="ARBA" id="ARBA00022670"/>
    </source>
</evidence>
<accession>A0A1W2AWS6</accession>
<dbReference type="GO" id="GO:0008270">
    <property type="term" value="F:zinc ion binding"/>
    <property type="evidence" value="ECO:0007669"/>
    <property type="project" value="UniProtKB-UniRule"/>
</dbReference>
<sequence length="638" mass="70943">MSNKIDPAIRLDNFQKRIQIASWFVIVCLGLLLIRFFWLQVIMHKKYSTASESNRIAIITTPAQRGLIIDRNGVVIANNMPSYSLEVTPSDLTIPPPELLDALDKVIKISQREKQQFLRAIQNNKKTESFSVRNFLSDEEVARFYARRFDFPGVDVQVRYFREYPYQHLGSHLLGYTGKVSIKDKEKLLAELEEDSDENTPDDLKAIRIKGIQSVGKIGIEQSYEKHLRGVVGSNQVEITAGGRVIRNLSVTPSIPGSNLTLAVDIKLQYLIEQLYEKRRGAAVVIEVATGDVLAFVSMPTFNPNAFVDGIDFDLWKQLNESPEKPLFNRPLRGTYPPGSTFKPFMALAALEGKYRTPSQAISDPGYFQFGNNTFRDDAKNGHGLVNMQTSIALSCDTYYYMLARDMGIDAIAKFMEKVGLGQLTGIDINGEVKGILPSKEWKRNYYKDPIKGKWIDGETISIGIGQGYNSYTILQLAQATAIVANNGKVMKPHLVKVIEDPISHERTLTVPSESRVVDLKPENIKTITEGMIGVNQVGTGQVPFAGVSYLVAGKTGTAQVFSLAGKNYNASQISEFKRDHALYIGFAPADNPKYAMAIVVENAGFGATAAAPIVRQAFDYLMINKWPGGIPEWKNAH</sequence>
<evidence type="ECO:0000256" key="1">
    <source>
        <dbReference type="ARBA" id="ARBA00004167"/>
    </source>
</evidence>
<keyword evidence="6 14" id="KW-0645">Protease</keyword>
<keyword evidence="12 14" id="KW-0472">Membrane</keyword>
<dbReference type="OrthoDB" id="9789078at2"/>
<feature type="active site" description="Acyl-ester intermediate" evidence="14">
    <location>
        <position position="340"/>
    </location>
</feature>
<comment type="function">
    <text evidence="14">Catalyzes cross-linking of the peptidoglycan cell wall.</text>
</comment>
<comment type="catalytic activity">
    <reaction evidence="14">
        <text>Preferential cleavage: (Ac)2-L-Lys-D-Ala-|-D-Ala. Also transpeptidation of peptidyl-alanyl moieties that are N-acyl substituents of D-alanine.</text>
        <dbReference type="EC" id="3.4.16.4"/>
    </reaction>
</comment>
<feature type="domain" description="Penicillin-binding protein transpeptidase" evidence="15">
    <location>
        <begin position="281"/>
        <end position="619"/>
    </location>
</feature>
<evidence type="ECO:0000313" key="18">
    <source>
        <dbReference type="Proteomes" id="UP000192708"/>
    </source>
</evidence>
<dbReference type="Pfam" id="PF03717">
    <property type="entry name" value="PBP_dimer"/>
    <property type="match status" value="1"/>
</dbReference>
<dbReference type="Gene3D" id="3.40.710.10">
    <property type="entry name" value="DD-peptidase/beta-lactamase superfamily"/>
    <property type="match status" value="1"/>
</dbReference>
<keyword evidence="10 14" id="KW-0573">Peptidoglycan synthesis</keyword>
<comment type="cofactor">
    <cofactor evidence="14">
        <name>Zn(2+)</name>
        <dbReference type="ChEBI" id="CHEBI:29105"/>
    </cofactor>
    <text evidence="14">Binds one Zn(2+) ion per subunit.</text>
</comment>
<dbReference type="Pfam" id="PF00905">
    <property type="entry name" value="Transpeptidase"/>
    <property type="match status" value="1"/>
</dbReference>
<dbReference type="EC" id="3.4.16.4" evidence="14"/>
<dbReference type="GO" id="GO:0009252">
    <property type="term" value="P:peptidoglycan biosynthetic process"/>
    <property type="evidence" value="ECO:0007669"/>
    <property type="project" value="UniProtKB-UniRule"/>
</dbReference>
<dbReference type="GO" id="GO:0005886">
    <property type="term" value="C:plasma membrane"/>
    <property type="evidence" value="ECO:0007669"/>
    <property type="project" value="UniProtKB-SubCell"/>
</dbReference>
<dbReference type="SUPFAM" id="SSF56601">
    <property type="entry name" value="beta-lactamase/transpeptidase-like"/>
    <property type="match status" value="1"/>
</dbReference>